<reference evidence="2" key="1">
    <citation type="submission" date="2016-10" db="EMBL/GenBank/DDBJ databases">
        <authorList>
            <person name="Varghese N."/>
            <person name="Submissions S."/>
        </authorList>
    </citation>
    <scope>NUCLEOTIDE SEQUENCE [LARGE SCALE GENOMIC DNA]</scope>
    <source>
        <strain evidence="2">KHGC19</strain>
    </source>
</reference>
<dbReference type="AlphaFoldDB" id="A0A1H9N9E6"/>
<protein>
    <recommendedName>
        <fullName evidence="3">Nucleotidyl transferase AbiEii/AbiGii toxin family protein</fullName>
    </recommendedName>
</protein>
<organism evidence="1 2">
    <name type="scientific">Parafannyhessea umbonata</name>
    <dbReference type="NCBI Taxonomy" id="604330"/>
    <lineage>
        <taxon>Bacteria</taxon>
        <taxon>Bacillati</taxon>
        <taxon>Actinomycetota</taxon>
        <taxon>Coriobacteriia</taxon>
        <taxon>Coriobacteriales</taxon>
        <taxon>Atopobiaceae</taxon>
        <taxon>Parafannyhessea</taxon>
    </lineage>
</organism>
<sequence length="254" mass="28017">MSVVAGIDAFRDAMAGFEDKYVLIGGGACSLLFEGTPQDFRPTKDLDVVVMAATDDVAFGRALWSFVRTGGYACGVREDGSMRYYRFTLPAEVDGAEAKLPAEIELFSKAPWPVDEGVEVVPMPFDGDLSSLSAILLDENYFEFVRQGIVNRHGVPVPDVLHIIPLKMRAHMDLNRRHDAGEHVRRKNLTKHRSDVLSLSDLLTDGDSCALPDAIVADVIEFLDGLDGYARTVRRKERPRILEAASFLKGVYGL</sequence>
<dbReference type="EMBL" id="FOGP01000001">
    <property type="protein sequence ID" value="SER32670.1"/>
    <property type="molecule type" value="Genomic_DNA"/>
</dbReference>
<gene>
    <name evidence="1" type="ORF">SAMN05216446_0315</name>
</gene>
<accession>A0A1H9N9E6</accession>
<dbReference type="Proteomes" id="UP000199128">
    <property type="component" value="Unassembled WGS sequence"/>
</dbReference>
<evidence type="ECO:0008006" key="3">
    <source>
        <dbReference type="Google" id="ProtNLM"/>
    </source>
</evidence>
<evidence type="ECO:0000313" key="2">
    <source>
        <dbReference type="Proteomes" id="UP000199128"/>
    </source>
</evidence>
<proteinExistence type="predicted"/>
<evidence type="ECO:0000313" key="1">
    <source>
        <dbReference type="EMBL" id="SER32670.1"/>
    </source>
</evidence>
<name>A0A1H9N9E6_9ACTN</name>
<dbReference type="RefSeq" id="WP_091007636.1">
    <property type="nucleotide sequence ID" value="NZ_FOGP01000001.1"/>
</dbReference>